<evidence type="ECO:0000256" key="4">
    <source>
        <dbReference type="SAM" id="MobiDB-lite"/>
    </source>
</evidence>
<gene>
    <name evidence="6" type="ORF">BV898_14162</name>
</gene>
<keyword evidence="7" id="KW-1185">Reference proteome</keyword>
<keyword evidence="2" id="KW-0479">Metal-binding</keyword>
<dbReference type="SMART" id="SM00558">
    <property type="entry name" value="JmjC"/>
    <property type="match status" value="1"/>
</dbReference>
<dbReference type="GO" id="GO:0000118">
    <property type="term" value="C:histone deacetylase complex"/>
    <property type="evidence" value="ECO:0007669"/>
    <property type="project" value="TreeGrafter"/>
</dbReference>
<dbReference type="SUPFAM" id="SSF51197">
    <property type="entry name" value="Clavaminate synthase-like"/>
    <property type="match status" value="1"/>
</dbReference>
<dbReference type="GO" id="GO:0006357">
    <property type="term" value="P:regulation of transcription by RNA polymerase II"/>
    <property type="evidence" value="ECO:0007669"/>
    <property type="project" value="TreeGrafter"/>
</dbReference>
<sequence>MTSMCYPVTPKTSYRRSGQKRPRDDVCVVPPSPAEASSPESANGSQQSSVIVFAHKRPRTDVGTICSPIARPRPAVPTEMEFVQEGSCLDLHYREVALVDPGQHLIKLHQLPMCSDCYLLKNKPGPPNTIVKHTKATSCRFQGAFLRRLVLDERAARRTLKVHSLICEADKLDRKRMLDLSLFTDAYPKDVARLPQQDRLYILRKILPTLRGVSEQELSHIQCYDDAQVSMKTTLEGFREFCDVCQTSIFDIHWTCLDCAFAACVDCKSDRQLIIDMSKNCDLKLHFRKVPMTMDRLPRDGMNWPACCANTAQPLPKAAARFADEARKARDPPYPHNLVPTRIVPSQILKKLVEDAQGILDKTGEQNPVPLPVSVESASCTPVLLCGGRLLWMQQDMPCDSPPFREHWDKGLPVLVSRILDQLGDKQLWLPSTFCKMFGEDPVSLVDCSTNPHTDYRNKRHIDFWPGFENRNARGLNDEKQKAVWKIKDWPVRGAFAEILPKHFEDLMQALPLNRYTNVDGDFNLAKYLPGWLCRPDLGPKMYAAYSSSTHPESATTNLHVDISDAINVIVYVGRPFGEGAKETVKAVSDALEKLNLDTVVLTRLRLGETPGALWQIYRPEDSSEIKKFLLKVRRERGIEGDEDPVHCQTEYLTVDLRKRLFLEHNVVGMDIVQFEGDGIFIPASAPHQVWNLYSCVKVAEDFVTPEHVHDCALLTKEFRQLPNDFSNKADKLQIKNILFHTVKSLVRSFDADHLA</sequence>
<feature type="domain" description="JmjC" evidence="5">
    <location>
        <begin position="518"/>
        <end position="720"/>
    </location>
</feature>
<dbReference type="GO" id="GO:0000785">
    <property type="term" value="C:chromatin"/>
    <property type="evidence" value="ECO:0007669"/>
    <property type="project" value="TreeGrafter"/>
</dbReference>
<dbReference type="InterPro" id="IPR003347">
    <property type="entry name" value="JmjC_dom"/>
</dbReference>
<dbReference type="AlphaFoldDB" id="A0A1W0W8H5"/>
<dbReference type="EMBL" id="MTYJ01000169">
    <property type="protein sequence ID" value="OQV11506.1"/>
    <property type="molecule type" value="Genomic_DNA"/>
</dbReference>
<name>A0A1W0W8H5_HYPEX</name>
<protein>
    <submittedName>
        <fullName evidence="6">Lysine-specific demethylase 3B</fullName>
    </submittedName>
</protein>
<keyword evidence="3" id="KW-0539">Nucleus</keyword>
<dbReference type="Pfam" id="PF02373">
    <property type="entry name" value="JmjC"/>
    <property type="match status" value="1"/>
</dbReference>
<dbReference type="Proteomes" id="UP000192578">
    <property type="component" value="Unassembled WGS sequence"/>
</dbReference>
<dbReference type="OrthoDB" id="1667110at2759"/>
<feature type="region of interest" description="Disordered" evidence="4">
    <location>
        <begin position="1"/>
        <end position="48"/>
    </location>
</feature>
<organism evidence="6 7">
    <name type="scientific">Hypsibius exemplaris</name>
    <name type="common">Freshwater tardigrade</name>
    <dbReference type="NCBI Taxonomy" id="2072580"/>
    <lineage>
        <taxon>Eukaryota</taxon>
        <taxon>Metazoa</taxon>
        <taxon>Ecdysozoa</taxon>
        <taxon>Tardigrada</taxon>
        <taxon>Eutardigrada</taxon>
        <taxon>Parachela</taxon>
        <taxon>Hypsibioidea</taxon>
        <taxon>Hypsibiidae</taxon>
        <taxon>Hypsibius</taxon>
    </lineage>
</organism>
<evidence type="ECO:0000256" key="2">
    <source>
        <dbReference type="ARBA" id="ARBA00022723"/>
    </source>
</evidence>
<dbReference type="PANTHER" id="PTHR12549:SF38">
    <property type="entry name" value="JMJC DOMAIN-CONTAINING HISTONE DEMETHYLASE 2, ISOFORM A"/>
    <property type="match status" value="1"/>
</dbReference>
<dbReference type="Gene3D" id="2.60.120.650">
    <property type="entry name" value="Cupin"/>
    <property type="match status" value="1"/>
</dbReference>
<dbReference type="GO" id="GO:0031490">
    <property type="term" value="F:chromatin DNA binding"/>
    <property type="evidence" value="ECO:0007669"/>
    <property type="project" value="TreeGrafter"/>
</dbReference>
<dbReference type="GO" id="GO:0032454">
    <property type="term" value="F:histone H3K9 demethylase activity"/>
    <property type="evidence" value="ECO:0007669"/>
    <property type="project" value="InterPro"/>
</dbReference>
<proteinExistence type="predicted"/>
<reference evidence="7" key="1">
    <citation type="submission" date="2017-01" db="EMBL/GenBank/DDBJ databases">
        <title>Comparative genomics of anhydrobiosis in the tardigrade Hypsibius dujardini.</title>
        <authorList>
            <person name="Yoshida Y."/>
            <person name="Koutsovoulos G."/>
            <person name="Laetsch D."/>
            <person name="Stevens L."/>
            <person name="Kumar S."/>
            <person name="Horikawa D."/>
            <person name="Ishino K."/>
            <person name="Komine S."/>
            <person name="Tomita M."/>
            <person name="Blaxter M."/>
            <person name="Arakawa K."/>
        </authorList>
    </citation>
    <scope>NUCLEOTIDE SEQUENCE [LARGE SCALE GENOMIC DNA]</scope>
    <source>
        <strain evidence="7">Z151</strain>
    </source>
</reference>
<accession>A0A1W0W8H5</accession>
<comment type="caution">
    <text evidence="6">The sequence shown here is derived from an EMBL/GenBank/DDBJ whole genome shotgun (WGS) entry which is preliminary data.</text>
</comment>
<comment type="subcellular location">
    <subcellularLocation>
        <location evidence="1">Nucleus</location>
    </subcellularLocation>
</comment>
<evidence type="ECO:0000313" key="7">
    <source>
        <dbReference type="Proteomes" id="UP000192578"/>
    </source>
</evidence>
<evidence type="ECO:0000259" key="5">
    <source>
        <dbReference type="PROSITE" id="PS51184"/>
    </source>
</evidence>
<evidence type="ECO:0000313" key="6">
    <source>
        <dbReference type="EMBL" id="OQV11506.1"/>
    </source>
</evidence>
<evidence type="ECO:0000256" key="3">
    <source>
        <dbReference type="ARBA" id="ARBA00023242"/>
    </source>
</evidence>
<evidence type="ECO:0000256" key="1">
    <source>
        <dbReference type="ARBA" id="ARBA00004123"/>
    </source>
</evidence>
<dbReference type="PANTHER" id="PTHR12549">
    <property type="entry name" value="JMJC DOMAIN-CONTAINING HISTONE DEMETHYLATION PROTEIN"/>
    <property type="match status" value="1"/>
</dbReference>
<dbReference type="InterPro" id="IPR045109">
    <property type="entry name" value="LSDs-like"/>
</dbReference>
<dbReference type="PROSITE" id="PS51184">
    <property type="entry name" value="JMJC"/>
    <property type="match status" value="1"/>
</dbReference>
<dbReference type="GO" id="GO:0046872">
    <property type="term" value="F:metal ion binding"/>
    <property type="evidence" value="ECO:0007669"/>
    <property type="project" value="UniProtKB-KW"/>
</dbReference>
<dbReference type="GO" id="GO:0003712">
    <property type="term" value="F:transcription coregulator activity"/>
    <property type="evidence" value="ECO:0007669"/>
    <property type="project" value="TreeGrafter"/>
</dbReference>